<name>A0ABW1SGZ5_9LACO</name>
<protein>
    <submittedName>
        <fullName evidence="4">WxL domain-containing protein</fullName>
    </submittedName>
</protein>
<feature type="signal peptide" evidence="2">
    <location>
        <begin position="1"/>
        <end position="28"/>
    </location>
</feature>
<proteinExistence type="predicted"/>
<dbReference type="Pfam" id="PF13731">
    <property type="entry name" value="WxL"/>
    <property type="match status" value="1"/>
</dbReference>
<feature type="domain" description="WxL" evidence="3">
    <location>
        <begin position="31"/>
        <end position="213"/>
    </location>
</feature>
<evidence type="ECO:0000256" key="2">
    <source>
        <dbReference type="SAM" id="SignalP"/>
    </source>
</evidence>
<organism evidence="4 5">
    <name type="scientific">Lactiplantibacillus nangangensis</name>
    <dbReference type="NCBI Taxonomy" id="2559917"/>
    <lineage>
        <taxon>Bacteria</taxon>
        <taxon>Bacillati</taxon>
        <taxon>Bacillota</taxon>
        <taxon>Bacilli</taxon>
        <taxon>Lactobacillales</taxon>
        <taxon>Lactobacillaceae</taxon>
        <taxon>Lactiplantibacillus</taxon>
    </lineage>
</organism>
<accession>A0ABW1SGZ5</accession>
<comment type="caution">
    <text evidence="4">The sequence shown here is derived from an EMBL/GenBank/DDBJ whole genome shotgun (WGS) entry which is preliminary data.</text>
</comment>
<keyword evidence="2" id="KW-0732">Signal</keyword>
<gene>
    <name evidence="4" type="ORF">ACFP1L_03470</name>
</gene>
<dbReference type="InterPro" id="IPR027994">
    <property type="entry name" value="WxL_dom"/>
</dbReference>
<dbReference type="Proteomes" id="UP001596171">
    <property type="component" value="Unassembled WGS sequence"/>
</dbReference>
<evidence type="ECO:0000259" key="3">
    <source>
        <dbReference type="Pfam" id="PF13731"/>
    </source>
</evidence>
<feature type="region of interest" description="Disordered" evidence="1">
    <location>
        <begin position="28"/>
        <end position="53"/>
    </location>
</feature>
<keyword evidence="5" id="KW-1185">Reference proteome</keyword>
<reference evidence="5" key="1">
    <citation type="journal article" date="2019" name="Int. J. Syst. Evol. Microbiol.">
        <title>The Global Catalogue of Microorganisms (GCM) 10K type strain sequencing project: providing services to taxonomists for standard genome sequencing and annotation.</title>
        <authorList>
            <consortium name="The Broad Institute Genomics Platform"/>
            <consortium name="The Broad Institute Genome Sequencing Center for Infectious Disease"/>
            <person name="Wu L."/>
            <person name="Ma J."/>
        </authorList>
    </citation>
    <scope>NUCLEOTIDE SEQUENCE [LARGE SCALE GENOMIC DNA]</scope>
    <source>
        <strain evidence="5">CCM 8930</strain>
    </source>
</reference>
<dbReference type="RefSeq" id="WP_137617276.1">
    <property type="nucleotide sequence ID" value="NZ_BJDI01000020.1"/>
</dbReference>
<evidence type="ECO:0000313" key="5">
    <source>
        <dbReference type="Proteomes" id="UP001596171"/>
    </source>
</evidence>
<sequence>MKKASKQLLAIGAVLSLGLVISTTPASATISKPAPEKPGKPSGDAGTDKPTTTTHVDISLEASDNKITLVDSPTIDFKGTKIVAGKMNLTTNSIKDNLRVFNPGKADGYGVTARIAAFKDKSVANSEDSLKGARMTLKDRVITAEDTNNQSKAPIGEENVELNGDDKNVMTAKPGTGLGIFRLTYKDAMLEIPDGNKPGTYGTVITWTLTEAPKSN</sequence>
<feature type="chain" id="PRO_5046203524" evidence="2">
    <location>
        <begin position="29"/>
        <end position="216"/>
    </location>
</feature>
<dbReference type="EMBL" id="JBHSSE010000007">
    <property type="protein sequence ID" value="MFC6200956.1"/>
    <property type="molecule type" value="Genomic_DNA"/>
</dbReference>
<evidence type="ECO:0000313" key="4">
    <source>
        <dbReference type="EMBL" id="MFC6200956.1"/>
    </source>
</evidence>
<evidence type="ECO:0000256" key="1">
    <source>
        <dbReference type="SAM" id="MobiDB-lite"/>
    </source>
</evidence>